<evidence type="ECO:0000313" key="1">
    <source>
        <dbReference type="EMBL" id="ONN27340.1"/>
    </source>
</evidence>
<dbReference type="EMBL" id="LBFC01000018">
    <property type="protein sequence ID" value="ONN27340.1"/>
    <property type="molecule type" value="Genomic_DNA"/>
</dbReference>
<evidence type="ECO:0000313" key="2">
    <source>
        <dbReference type="Proteomes" id="UP000242616"/>
    </source>
</evidence>
<sequence>MGDEITNQASQIIQEWLKQPVITLLYEGPDDLKFYVENYFYKRGYLIGIGEPVYIFLKRKDDAIAWKFRYKDIEKDNFLSLSYSLDDLFQSLDKVFEKKNIPKKSIAFDPIKENFYIVENVFKPFVIKHMENMYKVKVGSEIRYIKEGFYDFYGNVVYIGKDTKIENVQSFVSGIYLFGSFVYDGRKLILGKKSIDFPELPIFASEKRIISQHYWYEKILEKNKVSVLDVFNNFALYSDGSLSDLERTWKYKFSDVPFDWFVSGNLLALAFVNGDVVVFDLSKRRVLYKEKFKKLYGVGYGKYLYVNADKKLFRIDIWSKKKEDISEISDDFLIEDGKVKFVRGIVIRPRYKMVWFDGDFFHFKDVKFKNYLNLLYDEKEYFIITLDGTWRIKR</sequence>
<keyword evidence="2" id="KW-1185">Reference proteome</keyword>
<dbReference type="SUPFAM" id="SSF50998">
    <property type="entry name" value="Quinoprotein alcohol dehydrogenase-like"/>
    <property type="match status" value="1"/>
</dbReference>
<accession>A0ABX3IIT8</accession>
<gene>
    <name evidence="1" type="ORF">XJ44_05350</name>
</gene>
<name>A0ABX3IIT8_9BACT</name>
<reference evidence="1 2" key="1">
    <citation type="submission" date="2015-06" db="EMBL/GenBank/DDBJ databases">
        <title>Genome sequencing of Thermotogales isolates from hydrothermal vents.</title>
        <authorList>
            <person name="Haverkamp T.H."/>
            <person name="Kublanov I.V."/>
            <person name="Nesbo C.L."/>
        </authorList>
    </citation>
    <scope>NUCLEOTIDE SEQUENCE [LARGE SCALE GENOMIC DNA]</scope>
    <source>
        <strain evidence="2">ik275mar</strain>
    </source>
</reference>
<organism evidence="1 2">
    <name type="scientific">Thermosipho affectus</name>
    <dbReference type="NCBI Taxonomy" id="660294"/>
    <lineage>
        <taxon>Bacteria</taxon>
        <taxon>Thermotogati</taxon>
        <taxon>Thermotogota</taxon>
        <taxon>Thermotogae</taxon>
        <taxon>Thermotogales</taxon>
        <taxon>Fervidobacteriaceae</taxon>
        <taxon>Thermosipho</taxon>
    </lineage>
</organism>
<dbReference type="InterPro" id="IPR011047">
    <property type="entry name" value="Quinoprotein_ADH-like_sf"/>
</dbReference>
<dbReference type="Proteomes" id="UP000242616">
    <property type="component" value="Unassembled WGS sequence"/>
</dbReference>
<protein>
    <submittedName>
        <fullName evidence="1">Uncharacterized protein</fullName>
    </submittedName>
</protein>
<comment type="caution">
    <text evidence="1">The sequence shown here is derived from an EMBL/GenBank/DDBJ whole genome shotgun (WGS) entry which is preliminary data.</text>
</comment>
<proteinExistence type="predicted"/>